<dbReference type="FunFam" id="3.40.50.720:FF:000028">
    <property type="entry name" value="NAD(P) transhydrogenase subunit alpha"/>
    <property type="match status" value="1"/>
</dbReference>
<sequence length="529" mass="56527">MLIGVRKENLTNEKRVALSPTGVARLLKLGYQVVVENGAGEASTYTDQMYLDAGAQVAERNEVYQADMIFSVNPPSLDEVEHFKEGSTLVSFIYPAQNTALVESFQQRNVTLLAMDMVPRISRAQAMDALSSLANIAGYRAVIEASSQFGRFLNGQITAAGKIAPAKVLVIGAGVAGLAAIGTAKNLGAIVKAFDARPEVKEQVESMGAQFLTIGHIEQQKTNDGYTRSTSEEFNKKSAELYAAQAKEVDIIITTAAIPGRKAPVLLTKEMVDSMKPGSVIIDLAAATGGNCEYTQADEVVTTENGVKVIGYTNYQSMLGNQASELYSNNLVNLASLITPEKNGEFVLDQEDVIVRNMLVTLSDPSGQASLLYPPPPISVSAASPTPKSEPKAVKPKVDAKTMAKRLVIQTSVLALGFLVYIYLTASLPQAFVADLNVFMLASVLGYFVIWNVHSALHTPLMSLTNALSGIVVIGAIYQLNGADFGAFAKVLALIGVFLGGLNIFGGFAVTHRMLSMFIKKDQGGKDDK</sequence>
<comment type="function">
    <text evidence="1 16">The transhydrogenation between NADH and NADP is coupled to respiration and ATP hydrolysis and functions as a proton pump across the membrane.</text>
</comment>
<dbReference type="AlphaFoldDB" id="A0A3A1Y3M3"/>
<keyword evidence="8 16" id="KW-0547">Nucleotide-binding</keyword>
<dbReference type="Pfam" id="PF01262">
    <property type="entry name" value="AlaDh_PNT_C"/>
    <property type="match status" value="1"/>
</dbReference>
<dbReference type="PIRSF" id="PIRSF000203">
    <property type="entry name" value="NADP_transhydrogenase_alpha"/>
    <property type="match status" value="1"/>
</dbReference>
<comment type="similarity">
    <text evidence="3 16">Belongs to the AlaDH/PNT family.</text>
</comment>
<dbReference type="GO" id="GO:0050661">
    <property type="term" value="F:NADP binding"/>
    <property type="evidence" value="ECO:0007669"/>
    <property type="project" value="TreeGrafter"/>
</dbReference>
<dbReference type="InterPro" id="IPR036291">
    <property type="entry name" value="NAD(P)-bd_dom_sf"/>
</dbReference>
<evidence type="ECO:0000313" key="20">
    <source>
        <dbReference type="EMBL" id="RIY31818.1"/>
    </source>
</evidence>
<evidence type="ECO:0000256" key="10">
    <source>
        <dbReference type="ARBA" id="ARBA00022967"/>
    </source>
</evidence>
<dbReference type="InterPro" id="IPR026255">
    <property type="entry name" value="NADP_transhyd_a"/>
</dbReference>
<evidence type="ECO:0000256" key="1">
    <source>
        <dbReference type="ARBA" id="ARBA00003943"/>
    </source>
</evidence>
<evidence type="ECO:0000256" key="2">
    <source>
        <dbReference type="ARBA" id="ARBA00004429"/>
    </source>
</evidence>
<dbReference type="GO" id="GO:0006740">
    <property type="term" value="P:NADPH regeneration"/>
    <property type="evidence" value="ECO:0007669"/>
    <property type="project" value="TreeGrafter"/>
</dbReference>
<dbReference type="SMART" id="SM01002">
    <property type="entry name" value="AlaDh_PNT_C"/>
    <property type="match status" value="1"/>
</dbReference>
<evidence type="ECO:0000256" key="12">
    <source>
        <dbReference type="ARBA" id="ARBA00023027"/>
    </source>
</evidence>
<evidence type="ECO:0000256" key="7">
    <source>
        <dbReference type="ARBA" id="ARBA00022692"/>
    </source>
</evidence>
<dbReference type="GO" id="GO:0005886">
    <property type="term" value="C:plasma membrane"/>
    <property type="evidence" value="ECO:0007669"/>
    <property type="project" value="UniProtKB-SubCell"/>
</dbReference>
<keyword evidence="5" id="KW-1003">Cell membrane</keyword>
<evidence type="ECO:0000256" key="9">
    <source>
        <dbReference type="ARBA" id="ARBA00022857"/>
    </source>
</evidence>
<evidence type="ECO:0000256" key="17">
    <source>
        <dbReference type="SAM" id="Phobius"/>
    </source>
</evidence>
<comment type="subcellular location">
    <subcellularLocation>
        <location evidence="2">Cell inner membrane</location>
        <topology evidence="2">Multi-pass membrane protein</topology>
    </subcellularLocation>
</comment>
<gene>
    <name evidence="20" type="ORF">CKF54_06030</name>
</gene>
<dbReference type="RefSeq" id="WP_119525466.1">
    <property type="nucleotide sequence ID" value="NZ_NRHC01000077.1"/>
</dbReference>
<dbReference type="Proteomes" id="UP000265691">
    <property type="component" value="Unassembled WGS sequence"/>
</dbReference>
<dbReference type="Gene3D" id="3.40.50.720">
    <property type="entry name" value="NAD(P)-binding Rossmann-like Domain"/>
    <property type="match status" value="2"/>
</dbReference>
<evidence type="ECO:0000259" key="19">
    <source>
        <dbReference type="SMART" id="SM01003"/>
    </source>
</evidence>
<dbReference type="Pfam" id="PF05222">
    <property type="entry name" value="AlaDh_PNT_N"/>
    <property type="match status" value="1"/>
</dbReference>
<dbReference type="CDD" id="cd05304">
    <property type="entry name" value="Rubrum_tdh"/>
    <property type="match status" value="1"/>
</dbReference>
<protein>
    <recommendedName>
        <fullName evidence="15 16">NAD(P) transhydrogenase subunit alpha</fullName>
        <ecNumber evidence="4 16">7.1.1.1</ecNumber>
    </recommendedName>
</protein>
<dbReference type="Pfam" id="PF12769">
    <property type="entry name" value="PNTB_4TM"/>
    <property type="match status" value="1"/>
</dbReference>
<feature type="domain" description="Alanine dehydrogenase/pyridine nucleotide transhydrogenase N-terminal" evidence="19">
    <location>
        <begin position="4"/>
        <end position="137"/>
    </location>
</feature>
<dbReference type="InterPro" id="IPR024605">
    <property type="entry name" value="NADP_transhyd_a_C"/>
</dbReference>
<evidence type="ECO:0000256" key="8">
    <source>
        <dbReference type="ARBA" id="ARBA00022741"/>
    </source>
</evidence>
<dbReference type="EC" id="7.1.1.1" evidence="4 16"/>
<keyword evidence="10 16" id="KW-1278">Translocase</keyword>
<organism evidence="20 21">
    <name type="scientific">Psittacicella hinzii</name>
    <dbReference type="NCBI Taxonomy" id="2028575"/>
    <lineage>
        <taxon>Bacteria</taxon>
        <taxon>Pseudomonadati</taxon>
        <taxon>Pseudomonadota</taxon>
        <taxon>Gammaproteobacteria</taxon>
        <taxon>Pasteurellales</taxon>
        <taxon>Psittacicellaceae</taxon>
        <taxon>Psittacicella</taxon>
    </lineage>
</organism>
<accession>A0A3A1Y3M3</accession>
<evidence type="ECO:0000256" key="13">
    <source>
        <dbReference type="ARBA" id="ARBA00023136"/>
    </source>
</evidence>
<feature type="transmembrane region" description="Helical" evidence="17">
    <location>
        <begin position="461"/>
        <end position="481"/>
    </location>
</feature>
<evidence type="ECO:0000256" key="11">
    <source>
        <dbReference type="ARBA" id="ARBA00022989"/>
    </source>
</evidence>
<dbReference type="InterPro" id="IPR007886">
    <property type="entry name" value="AlaDH/PNT_N"/>
</dbReference>
<feature type="transmembrane region" description="Helical" evidence="17">
    <location>
        <begin position="407"/>
        <end position="424"/>
    </location>
</feature>
<evidence type="ECO:0000256" key="14">
    <source>
        <dbReference type="ARBA" id="ARBA00048202"/>
    </source>
</evidence>
<evidence type="ECO:0000256" key="3">
    <source>
        <dbReference type="ARBA" id="ARBA00005689"/>
    </source>
</evidence>
<feature type="domain" description="Alanine dehydrogenase/pyridine nucleotide transhydrogenase NAD(H)-binding" evidence="18">
    <location>
        <begin position="146"/>
        <end position="311"/>
    </location>
</feature>
<comment type="caution">
    <text evidence="20">The sequence shown here is derived from an EMBL/GenBank/DDBJ whole genome shotgun (WGS) entry which is preliminary data.</text>
</comment>
<evidence type="ECO:0000256" key="15">
    <source>
        <dbReference type="ARBA" id="ARBA00071831"/>
    </source>
</evidence>
<evidence type="ECO:0000256" key="6">
    <source>
        <dbReference type="ARBA" id="ARBA00022519"/>
    </source>
</evidence>
<evidence type="ECO:0000256" key="5">
    <source>
        <dbReference type="ARBA" id="ARBA00022475"/>
    </source>
</evidence>
<dbReference type="SUPFAM" id="SSF52283">
    <property type="entry name" value="Formate/glycerate dehydrogenase catalytic domain-like"/>
    <property type="match status" value="1"/>
</dbReference>
<dbReference type="NCBIfam" id="NF006942">
    <property type="entry name" value="PRK09424.1"/>
    <property type="match status" value="1"/>
</dbReference>
<reference evidence="20 21" key="1">
    <citation type="submission" date="2017-08" db="EMBL/GenBank/DDBJ databases">
        <title>Reclassification of Bisgaard taxon 37 and 44.</title>
        <authorList>
            <person name="Christensen H."/>
        </authorList>
    </citation>
    <scope>NUCLEOTIDE SEQUENCE [LARGE SCALE GENOMIC DNA]</scope>
    <source>
        <strain evidence="20 21">B96_3</strain>
    </source>
</reference>
<comment type="catalytic activity">
    <reaction evidence="14 16">
        <text>NAD(+) + NADPH + H(+)(in) = NADH + NADP(+) + H(+)(out)</text>
        <dbReference type="Rhea" id="RHEA:47992"/>
        <dbReference type="ChEBI" id="CHEBI:15378"/>
        <dbReference type="ChEBI" id="CHEBI:57540"/>
        <dbReference type="ChEBI" id="CHEBI:57783"/>
        <dbReference type="ChEBI" id="CHEBI:57945"/>
        <dbReference type="ChEBI" id="CHEBI:58349"/>
        <dbReference type="EC" id="7.1.1.1"/>
    </reaction>
</comment>
<keyword evidence="11 17" id="KW-1133">Transmembrane helix</keyword>
<evidence type="ECO:0000313" key="21">
    <source>
        <dbReference type="Proteomes" id="UP000265691"/>
    </source>
</evidence>
<evidence type="ECO:0000259" key="18">
    <source>
        <dbReference type="SMART" id="SM01002"/>
    </source>
</evidence>
<dbReference type="OrthoDB" id="9804592at2"/>
<dbReference type="GO" id="GO:0008750">
    <property type="term" value="F:proton-translocating NAD(P)+ transhydrogenase activity"/>
    <property type="evidence" value="ECO:0007669"/>
    <property type="project" value="UniProtKB-EC"/>
</dbReference>
<dbReference type="SUPFAM" id="SSF51735">
    <property type="entry name" value="NAD(P)-binding Rossmann-fold domains"/>
    <property type="match status" value="1"/>
</dbReference>
<keyword evidence="21" id="KW-1185">Reference proteome</keyword>
<name>A0A3A1Y3M3_9GAMM</name>
<evidence type="ECO:0000256" key="16">
    <source>
        <dbReference type="PIRNR" id="PIRNR000203"/>
    </source>
</evidence>
<proteinExistence type="inferred from homology"/>
<dbReference type="PANTHER" id="PTHR10160">
    <property type="entry name" value="NAD(P) TRANSHYDROGENASE"/>
    <property type="match status" value="1"/>
</dbReference>
<evidence type="ECO:0000256" key="4">
    <source>
        <dbReference type="ARBA" id="ARBA00012943"/>
    </source>
</evidence>
<keyword evidence="13 17" id="KW-0472">Membrane</keyword>
<feature type="transmembrane region" description="Helical" evidence="17">
    <location>
        <begin position="487"/>
        <end position="511"/>
    </location>
</feature>
<dbReference type="SMART" id="SM01003">
    <property type="entry name" value="AlaDh_PNT_N"/>
    <property type="match status" value="1"/>
</dbReference>
<keyword evidence="7 17" id="KW-0812">Transmembrane</keyword>
<dbReference type="PANTHER" id="PTHR10160:SF19">
    <property type="entry name" value="PROTON-TRANSLOCATING NAD(P)(+) TRANSHYDROGENASE"/>
    <property type="match status" value="1"/>
</dbReference>
<dbReference type="EMBL" id="NRHC01000077">
    <property type="protein sequence ID" value="RIY31818.1"/>
    <property type="molecule type" value="Genomic_DNA"/>
</dbReference>
<keyword evidence="9 16" id="KW-0521">NADP</keyword>
<dbReference type="NCBIfam" id="TIGR00561">
    <property type="entry name" value="pntA"/>
    <property type="match status" value="1"/>
</dbReference>
<keyword evidence="12 16" id="KW-0520">NAD</keyword>
<keyword evidence="6" id="KW-0997">Cell inner membrane</keyword>
<feature type="transmembrane region" description="Helical" evidence="17">
    <location>
        <begin position="436"/>
        <end position="454"/>
    </location>
</feature>
<dbReference type="InterPro" id="IPR007698">
    <property type="entry name" value="AlaDH/PNT_NAD(H)-bd"/>
</dbReference>